<gene>
    <name evidence="1" type="ORF">AYL44_07645</name>
</gene>
<dbReference type="Pfam" id="PF20120">
    <property type="entry name" value="DUF6510"/>
    <property type="match status" value="1"/>
</dbReference>
<accession>A0A177KBW3</accession>
<dbReference type="OrthoDB" id="165401at2"/>
<evidence type="ECO:0000313" key="1">
    <source>
        <dbReference type="EMBL" id="OAH50325.1"/>
    </source>
</evidence>
<dbReference type="Proteomes" id="UP000076998">
    <property type="component" value="Unassembled WGS sequence"/>
</dbReference>
<organism evidence="1 2">
    <name type="scientific">Microbacterium oleivorans</name>
    <dbReference type="NCBI Taxonomy" id="273677"/>
    <lineage>
        <taxon>Bacteria</taxon>
        <taxon>Bacillati</taxon>
        <taxon>Actinomycetota</taxon>
        <taxon>Actinomycetes</taxon>
        <taxon>Micrococcales</taxon>
        <taxon>Microbacteriaceae</taxon>
        <taxon>Microbacterium</taxon>
    </lineage>
</organism>
<dbReference type="InterPro" id="IPR045423">
    <property type="entry name" value="DUF6510"/>
</dbReference>
<sequence length="85" mass="8909">MTHLDGNALAGTFADVFGIEFTDAIGQCAGCRHRAVLARAHAYVTEMGAVARCETCGGVLAVVVRTPTDVLVNLSGLAYVSLTRR</sequence>
<reference evidence="1 2" key="1">
    <citation type="submission" date="2016-02" db="EMBL/GenBank/DDBJ databases">
        <authorList>
            <person name="Wen L."/>
            <person name="He K."/>
            <person name="Yang H."/>
        </authorList>
    </citation>
    <scope>NUCLEOTIDE SEQUENCE [LARGE SCALE GENOMIC DNA]</scope>
    <source>
        <strain evidence="1 2">CD11_3</strain>
    </source>
</reference>
<name>A0A177KBW3_9MICO</name>
<dbReference type="RefSeq" id="WP_064002687.1">
    <property type="nucleotide sequence ID" value="NZ_LSTV01000002.1"/>
</dbReference>
<dbReference type="EMBL" id="LSTV01000002">
    <property type="protein sequence ID" value="OAH50325.1"/>
    <property type="molecule type" value="Genomic_DNA"/>
</dbReference>
<protein>
    <submittedName>
        <fullName evidence="1">Uncharacterized protein</fullName>
    </submittedName>
</protein>
<evidence type="ECO:0000313" key="2">
    <source>
        <dbReference type="Proteomes" id="UP000076998"/>
    </source>
</evidence>
<dbReference type="AlphaFoldDB" id="A0A177KBW3"/>
<proteinExistence type="predicted"/>
<comment type="caution">
    <text evidence="1">The sequence shown here is derived from an EMBL/GenBank/DDBJ whole genome shotgun (WGS) entry which is preliminary data.</text>
</comment>